<dbReference type="SUPFAM" id="SSF111331">
    <property type="entry name" value="NAD kinase/diacylglycerol kinase-like"/>
    <property type="match status" value="1"/>
</dbReference>
<evidence type="ECO:0000256" key="6">
    <source>
        <dbReference type="ARBA" id="ARBA00022840"/>
    </source>
</evidence>
<dbReference type="GO" id="GO:0008654">
    <property type="term" value="P:phospholipid biosynthetic process"/>
    <property type="evidence" value="ECO:0007669"/>
    <property type="project" value="UniProtKB-KW"/>
</dbReference>
<keyword evidence="3" id="KW-0808">Transferase</keyword>
<dbReference type="Pfam" id="PF19279">
    <property type="entry name" value="YegS_C"/>
    <property type="match status" value="1"/>
</dbReference>
<protein>
    <submittedName>
        <fullName evidence="10">Diacylglycerol kinase</fullName>
    </submittedName>
</protein>
<evidence type="ECO:0000256" key="2">
    <source>
        <dbReference type="ARBA" id="ARBA00005983"/>
    </source>
</evidence>
<dbReference type="AlphaFoldDB" id="A0A239DCM2"/>
<keyword evidence="6" id="KW-0067">ATP-binding</keyword>
<organism evidence="10 11">
    <name type="scientific">Geodermatophilus saharensis</name>
    <dbReference type="NCBI Taxonomy" id="1137994"/>
    <lineage>
        <taxon>Bacteria</taxon>
        <taxon>Bacillati</taxon>
        <taxon>Actinomycetota</taxon>
        <taxon>Actinomycetes</taxon>
        <taxon>Geodermatophilales</taxon>
        <taxon>Geodermatophilaceae</taxon>
        <taxon>Geodermatophilus</taxon>
    </lineage>
</organism>
<proteinExistence type="inferred from homology"/>
<evidence type="ECO:0000256" key="7">
    <source>
        <dbReference type="ARBA" id="ARBA00023209"/>
    </source>
</evidence>
<sequence>MEVAVLVSPAAGRGRARVVSAAVLDALRRGGLVPRVLPAAGREGAERAAADAVAAGAGAVVAVGGDGAVHAALQAVAGTGTPLAVVPAGTGNDLALALGVPPGPVAAATAAAADLRAGALRTVDAGRAGGRWWATVLCCGFDSAVTDRANRLRWPRGPRRYDVAILAELARLRPREVTLTLDGRARTVPVTLVAVGNTAWYGGGMRVCPAADPADGLLDVTVVGPVSRRELVRTRPRLTAGTHVEHPAVSVHRAARVELAGTGLTGYADGEPVAALPLAAEVVPGALTVAGSGRGGDATTGDLIVASPPGTVGAAGGRAAVR</sequence>
<feature type="domain" description="DAGKc" evidence="9">
    <location>
        <begin position="1"/>
        <end position="132"/>
    </location>
</feature>
<keyword evidence="7" id="KW-0444">Lipid biosynthesis</keyword>
<reference evidence="11" key="1">
    <citation type="submission" date="2017-06" db="EMBL/GenBank/DDBJ databases">
        <authorList>
            <person name="Varghese N."/>
            <person name="Submissions S."/>
        </authorList>
    </citation>
    <scope>NUCLEOTIDE SEQUENCE [LARGE SCALE GENOMIC DNA]</scope>
    <source>
        <strain evidence="11">DSM 45423</strain>
    </source>
</reference>
<dbReference type="InterPro" id="IPR001206">
    <property type="entry name" value="Diacylglycerol_kinase_cat_dom"/>
</dbReference>
<dbReference type="PANTHER" id="PTHR12358">
    <property type="entry name" value="SPHINGOSINE KINASE"/>
    <property type="match status" value="1"/>
</dbReference>
<dbReference type="InterPro" id="IPR016064">
    <property type="entry name" value="NAD/diacylglycerol_kinase_sf"/>
</dbReference>
<comment type="cofactor">
    <cofactor evidence="1">
        <name>Mg(2+)</name>
        <dbReference type="ChEBI" id="CHEBI:18420"/>
    </cofactor>
</comment>
<accession>A0A239DCM2</accession>
<dbReference type="RefSeq" id="WP_089403808.1">
    <property type="nucleotide sequence ID" value="NZ_FZOH01000003.1"/>
</dbReference>
<evidence type="ECO:0000256" key="5">
    <source>
        <dbReference type="ARBA" id="ARBA00022777"/>
    </source>
</evidence>
<keyword evidence="7" id="KW-0594">Phospholipid biosynthesis</keyword>
<evidence type="ECO:0000256" key="8">
    <source>
        <dbReference type="ARBA" id="ARBA00023264"/>
    </source>
</evidence>
<keyword evidence="11" id="KW-1185">Reference proteome</keyword>
<evidence type="ECO:0000313" key="10">
    <source>
        <dbReference type="EMBL" id="SNS30080.1"/>
    </source>
</evidence>
<dbReference type="GO" id="GO:0005886">
    <property type="term" value="C:plasma membrane"/>
    <property type="evidence" value="ECO:0007669"/>
    <property type="project" value="TreeGrafter"/>
</dbReference>
<dbReference type="Gene3D" id="2.60.200.40">
    <property type="match status" value="1"/>
</dbReference>
<evidence type="ECO:0000259" key="9">
    <source>
        <dbReference type="PROSITE" id="PS50146"/>
    </source>
</evidence>
<dbReference type="SMART" id="SM00046">
    <property type="entry name" value="DAGKc"/>
    <property type="match status" value="1"/>
</dbReference>
<dbReference type="Proteomes" id="UP000198386">
    <property type="component" value="Unassembled WGS sequence"/>
</dbReference>
<evidence type="ECO:0000256" key="4">
    <source>
        <dbReference type="ARBA" id="ARBA00022741"/>
    </source>
</evidence>
<keyword evidence="4" id="KW-0547">Nucleotide-binding</keyword>
<dbReference type="PROSITE" id="PS50146">
    <property type="entry name" value="DAGK"/>
    <property type="match status" value="1"/>
</dbReference>
<keyword evidence="7" id="KW-0443">Lipid metabolism</keyword>
<dbReference type="Pfam" id="PF00781">
    <property type="entry name" value="DAGK_cat"/>
    <property type="match status" value="1"/>
</dbReference>
<dbReference type="OrthoDB" id="142078at2"/>
<dbReference type="EMBL" id="FZOH01000003">
    <property type="protein sequence ID" value="SNS30080.1"/>
    <property type="molecule type" value="Genomic_DNA"/>
</dbReference>
<name>A0A239DCM2_9ACTN</name>
<dbReference type="GO" id="GO:0005524">
    <property type="term" value="F:ATP binding"/>
    <property type="evidence" value="ECO:0007669"/>
    <property type="project" value="UniProtKB-KW"/>
</dbReference>
<dbReference type="Gene3D" id="3.40.50.10330">
    <property type="entry name" value="Probable inorganic polyphosphate/atp-NAD kinase, domain 1"/>
    <property type="match status" value="1"/>
</dbReference>
<dbReference type="GO" id="GO:0004143">
    <property type="term" value="F:ATP-dependent diacylglycerol kinase activity"/>
    <property type="evidence" value="ECO:0007669"/>
    <property type="project" value="TreeGrafter"/>
</dbReference>
<keyword evidence="5 10" id="KW-0418">Kinase</keyword>
<dbReference type="InterPro" id="IPR045540">
    <property type="entry name" value="YegS/DAGK_C"/>
</dbReference>
<evidence type="ECO:0000256" key="3">
    <source>
        <dbReference type="ARBA" id="ARBA00022679"/>
    </source>
</evidence>
<dbReference type="InterPro" id="IPR050187">
    <property type="entry name" value="Lipid_Phosphate_FormReg"/>
</dbReference>
<dbReference type="InterPro" id="IPR017438">
    <property type="entry name" value="ATP-NAD_kinase_N"/>
</dbReference>
<dbReference type="PANTHER" id="PTHR12358:SF106">
    <property type="entry name" value="LIPID KINASE YEGS"/>
    <property type="match status" value="1"/>
</dbReference>
<comment type="similarity">
    <text evidence="2">Belongs to the diacylglycerol/lipid kinase family.</text>
</comment>
<gene>
    <name evidence="10" type="ORF">SAMN04488107_2109</name>
</gene>
<evidence type="ECO:0000313" key="11">
    <source>
        <dbReference type="Proteomes" id="UP000198386"/>
    </source>
</evidence>
<evidence type="ECO:0000256" key="1">
    <source>
        <dbReference type="ARBA" id="ARBA00001946"/>
    </source>
</evidence>
<keyword evidence="8" id="KW-1208">Phospholipid metabolism</keyword>